<dbReference type="RefSeq" id="WP_073278737.1">
    <property type="nucleotide sequence ID" value="NZ_AP027822.1"/>
</dbReference>
<organism evidence="1">
    <name type="scientific">Escherichia coli</name>
    <dbReference type="NCBI Taxonomy" id="562"/>
    <lineage>
        <taxon>Bacteria</taxon>
        <taxon>Pseudomonadati</taxon>
        <taxon>Pseudomonadota</taxon>
        <taxon>Gammaproteobacteria</taxon>
        <taxon>Enterobacterales</taxon>
        <taxon>Enterobacteriaceae</taxon>
        <taxon>Escherichia</taxon>
    </lineage>
</organism>
<name>A0A6S6KK80_ECOLX</name>
<dbReference type="Gene3D" id="3.30.470.20">
    <property type="entry name" value="ATP-grasp fold, B domain"/>
    <property type="match status" value="1"/>
</dbReference>
<dbReference type="SUPFAM" id="SSF56059">
    <property type="entry name" value="Glutathione synthetase ATP-binding domain-like"/>
    <property type="match status" value="1"/>
</dbReference>
<proteinExistence type="predicted"/>
<dbReference type="EMBL" id="LC550087">
    <property type="protein sequence ID" value="BCG06407.1"/>
    <property type="molecule type" value="Genomic_DNA"/>
</dbReference>
<evidence type="ECO:0000313" key="1">
    <source>
        <dbReference type="EMBL" id="BCG06407.1"/>
    </source>
</evidence>
<accession>A0A6S6KK80</accession>
<protein>
    <submittedName>
        <fullName evidence="1">Hypothtical protein</fullName>
    </submittedName>
</protein>
<sequence length="341" mass="40138">MQKILIVTAENGWFAQGKFPWESMDIERIKRRLESNNKIVNVTTFQFLKDNIASLKDYIIIYTSSQRLEHKYYIQDIMFLLKDNNTLIPNYESLLAHENKGFQSLLDKKYNLGLIKSEYYCDICEVKNIKNLNYPLVYKSVNGASSMGVKKVHNIEEMYKYVKQPCSISLELLKRKLKKYIFKSKYNHQWEKYLSFAQQRFIIQGFIPDLQYDFKVLIFGKKYYLLKRFVAENDFKASGSGLHSRNIGSDLKIVLDFARGIKNKFRSHIYSLDICVKNKEPHLIEFQMTHVGPVTLSESDHYFIYNATTNNWEKVFSLSSLEDEFSNAVEEYINESDSYSA</sequence>
<reference evidence="1" key="1">
    <citation type="submission" date="2020-05" db="EMBL/GenBank/DDBJ databases">
        <title>Additional O-genotyping PCR primers targeting novel E. coli and Shigella-unique O-genotypes.</title>
        <authorList>
            <person name="Iguchi A."/>
            <person name="Iyoda S."/>
            <person name="Lee K."/>
        </authorList>
    </citation>
    <scope>NUCLEOTIDE SEQUENCE</scope>
    <source>
        <strain evidence="1">EHOUT50</strain>
    </source>
</reference>
<dbReference type="AlphaFoldDB" id="A0A6S6KK80"/>